<keyword evidence="3" id="KW-1185">Reference proteome</keyword>
<dbReference type="AlphaFoldDB" id="A0A484IF61"/>
<dbReference type="InterPro" id="IPR046738">
    <property type="entry name" value="DUF6788"/>
</dbReference>
<dbReference type="EMBL" id="LR216287">
    <property type="protein sequence ID" value="VFJ14789.1"/>
    <property type="molecule type" value="Genomic_DNA"/>
</dbReference>
<evidence type="ECO:0000313" key="2">
    <source>
        <dbReference type="EMBL" id="VFJ14789.1"/>
    </source>
</evidence>
<protein>
    <recommendedName>
        <fullName evidence="1">DUF6788 domain-containing protein</fullName>
    </recommendedName>
</protein>
<evidence type="ECO:0000259" key="1">
    <source>
        <dbReference type="Pfam" id="PF20586"/>
    </source>
</evidence>
<dbReference type="GeneID" id="39421660"/>
<dbReference type="Pfam" id="PF20586">
    <property type="entry name" value="DUF6788"/>
    <property type="match status" value="1"/>
</dbReference>
<sequence length="67" mass="8210">MYKDDFIQNILSLPQKAFIKHEYVKYDKSNCDHDHGPYYYGYWKDKGTKTQKKVFRKIRTIVLDYRA</sequence>
<dbReference type="RefSeq" id="WP_134484899.1">
    <property type="nucleotide sequence ID" value="NZ_LR216287.1"/>
</dbReference>
<gene>
    <name evidence="2" type="ORF">NFRAN_2467</name>
</gene>
<feature type="domain" description="DUF6788" evidence="1">
    <location>
        <begin position="19"/>
        <end position="51"/>
    </location>
</feature>
<accession>A0A484IF61</accession>
<dbReference type="KEGG" id="nfn:NFRAN_2467"/>
<proteinExistence type="predicted"/>
<evidence type="ECO:0000313" key="3">
    <source>
        <dbReference type="Proteomes" id="UP000294299"/>
    </source>
</evidence>
<dbReference type="Proteomes" id="UP000294299">
    <property type="component" value="Chromosome NFRAN"/>
</dbReference>
<organism evidence="2 3">
    <name type="scientific">Candidatus Nitrosocosmicus franklandianus</name>
    <dbReference type="NCBI Taxonomy" id="1798806"/>
    <lineage>
        <taxon>Archaea</taxon>
        <taxon>Nitrososphaerota</taxon>
        <taxon>Nitrososphaeria</taxon>
        <taxon>Nitrososphaerales</taxon>
        <taxon>Nitrososphaeraceae</taxon>
        <taxon>Candidatus Nitrosocosmicus</taxon>
    </lineage>
</organism>
<name>A0A484IF61_9ARCH</name>
<dbReference type="OrthoDB" id="237450at2157"/>
<reference evidence="2 3" key="1">
    <citation type="submission" date="2019-02" db="EMBL/GenBank/DDBJ databases">
        <authorList>
            <person name="Lehtovirta-Morley E L."/>
        </authorList>
    </citation>
    <scope>NUCLEOTIDE SEQUENCE [LARGE SCALE GENOMIC DNA]</scope>
    <source>
        <strain evidence="2">NFRAN1</strain>
    </source>
</reference>